<evidence type="ECO:0000256" key="5">
    <source>
        <dbReference type="SAM" id="SignalP"/>
    </source>
</evidence>
<evidence type="ECO:0000256" key="3">
    <source>
        <dbReference type="ARBA" id="ARBA00022900"/>
    </source>
</evidence>
<evidence type="ECO:0000259" key="6">
    <source>
        <dbReference type="SMART" id="SM00093"/>
    </source>
</evidence>
<name>A0ABM4ARA0_VANTA</name>
<evidence type="ECO:0000256" key="1">
    <source>
        <dbReference type="ARBA" id="ARBA00009500"/>
    </source>
</evidence>
<dbReference type="InterPro" id="IPR042185">
    <property type="entry name" value="Serpin_sf_2"/>
</dbReference>
<feature type="signal peptide" evidence="5">
    <location>
        <begin position="1"/>
        <end position="18"/>
    </location>
</feature>
<evidence type="ECO:0000256" key="2">
    <source>
        <dbReference type="ARBA" id="ARBA00022690"/>
    </source>
</evidence>
<evidence type="ECO:0000313" key="8">
    <source>
        <dbReference type="RefSeq" id="XP_064073827.1"/>
    </source>
</evidence>
<evidence type="ECO:0000256" key="4">
    <source>
        <dbReference type="RuleBase" id="RU000411"/>
    </source>
</evidence>
<dbReference type="InterPro" id="IPR023795">
    <property type="entry name" value="Serpin_CS"/>
</dbReference>
<dbReference type="InterPro" id="IPR042178">
    <property type="entry name" value="Serpin_sf_1"/>
</dbReference>
<gene>
    <name evidence="8" type="primary">LOC135193782</name>
</gene>
<dbReference type="PANTHER" id="PTHR11461">
    <property type="entry name" value="SERINE PROTEASE INHIBITOR, SERPIN"/>
    <property type="match status" value="1"/>
</dbReference>
<sequence length="399" mass="44650">MEKILLLFVAMFAYAATATRIRYTFPNYNRTALGDSVDVASMKLLKEIYEQSADKNVVSSPLGVLTLLSLYASGSEGKTRAEIMALLGSKDYEQLSGSYSQLSERFASMDPKYLILANKVLVSDKYTLDDGFFKTAKDYKSEVDNIDFKDRKMAANAINDWSSSKTRGLIDHPVSESDIDPDAVIALLNVIFFQGHWHVPFNASNTKEQEFNVDRSTIVKKPMMQLRRSLHYHEDNDMGVRMIELPYQESKFRMIVVLPNEVDGLPDVLEKVAKKGLLENIFRMRPSRAAVNLNMPKFETRLKINLNDVLSKVGVSGIFENASSGIVKERGVKVSKALQEAFVKVDEEGATAGAFTGVVTMALSSWSRPPPPIPFKVDRPFLYAILNDDIVLFAGTYSH</sequence>
<dbReference type="PANTHER" id="PTHR11461:SF211">
    <property type="entry name" value="GH10112P-RELATED"/>
    <property type="match status" value="1"/>
</dbReference>
<dbReference type="Gene3D" id="3.30.497.10">
    <property type="entry name" value="Antithrombin, subunit I, domain 2"/>
    <property type="match status" value="1"/>
</dbReference>
<dbReference type="InterPro" id="IPR023796">
    <property type="entry name" value="Serpin_dom"/>
</dbReference>
<dbReference type="PROSITE" id="PS00284">
    <property type="entry name" value="SERPIN"/>
    <property type="match status" value="1"/>
</dbReference>
<keyword evidence="5" id="KW-0732">Signal</keyword>
<keyword evidence="7" id="KW-1185">Reference proteome</keyword>
<dbReference type="SMART" id="SM00093">
    <property type="entry name" value="SERPIN"/>
    <property type="match status" value="1"/>
</dbReference>
<dbReference type="GeneID" id="135193782"/>
<feature type="domain" description="Serpin" evidence="6">
    <location>
        <begin position="42"/>
        <end position="399"/>
    </location>
</feature>
<dbReference type="InterPro" id="IPR036186">
    <property type="entry name" value="Serpin_sf"/>
</dbReference>
<proteinExistence type="inferred from homology"/>
<evidence type="ECO:0000313" key="7">
    <source>
        <dbReference type="Proteomes" id="UP001652626"/>
    </source>
</evidence>
<reference evidence="8" key="1">
    <citation type="submission" date="2025-08" db="UniProtKB">
        <authorList>
            <consortium name="RefSeq"/>
        </authorList>
    </citation>
    <scope>IDENTIFICATION</scope>
    <source>
        <tissue evidence="8">Whole body</tissue>
    </source>
</reference>
<protein>
    <submittedName>
        <fullName evidence="8">Antichymotrypsin-1-like</fullName>
    </submittedName>
</protein>
<keyword evidence="2" id="KW-0646">Protease inhibitor</keyword>
<accession>A0ABM4ARA0</accession>
<keyword evidence="3" id="KW-0722">Serine protease inhibitor</keyword>
<dbReference type="Gene3D" id="2.30.39.10">
    <property type="entry name" value="Alpha-1-antitrypsin, domain 1"/>
    <property type="match status" value="1"/>
</dbReference>
<dbReference type="RefSeq" id="XP_064073827.1">
    <property type="nucleotide sequence ID" value="XM_064217757.1"/>
</dbReference>
<dbReference type="SUPFAM" id="SSF56574">
    <property type="entry name" value="Serpins"/>
    <property type="match status" value="1"/>
</dbReference>
<dbReference type="InterPro" id="IPR000215">
    <property type="entry name" value="Serpin_fam"/>
</dbReference>
<feature type="chain" id="PRO_5047237199" evidence="5">
    <location>
        <begin position="19"/>
        <end position="399"/>
    </location>
</feature>
<comment type="similarity">
    <text evidence="1 4">Belongs to the serpin family.</text>
</comment>
<organism evidence="7 8">
    <name type="scientific">Vanessa tameamea</name>
    <name type="common">Kamehameha butterfly</name>
    <dbReference type="NCBI Taxonomy" id="334116"/>
    <lineage>
        <taxon>Eukaryota</taxon>
        <taxon>Metazoa</taxon>
        <taxon>Ecdysozoa</taxon>
        <taxon>Arthropoda</taxon>
        <taxon>Hexapoda</taxon>
        <taxon>Insecta</taxon>
        <taxon>Pterygota</taxon>
        <taxon>Neoptera</taxon>
        <taxon>Endopterygota</taxon>
        <taxon>Lepidoptera</taxon>
        <taxon>Glossata</taxon>
        <taxon>Ditrysia</taxon>
        <taxon>Papilionoidea</taxon>
        <taxon>Nymphalidae</taxon>
        <taxon>Nymphalinae</taxon>
        <taxon>Vanessa</taxon>
    </lineage>
</organism>
<dbReference type="Proteomes" id="UP001652626">
    <property type="component" value="Chromosome 18"/>
</dbReference>
<dbReference type="Pfam" id="PF00079">
    <property type="entry name" value="Serpin"/>
    <property type="match status" value="1"/>
</dbReference>